<gene>
    <name evidence="11" type="ORF">CANARDRAFT_196586</name>
</gene>
<dbReference type="CDD" id="cd00593">
    <property type="entry name" value="RIBOc"/>
    <property type="match status" value="1"/>
</dbReference>
<dbReference type="GO" id="GO:0005654">
    <property type="term" value="C:nucleoplasm"/>
    <property type="evidence" value="ECO:0007669"/>
    <property type="project" value="TreeGrafter"/>
</dbReference>
<keyword evidence="5" id="KW-0378">Hydrolase</keyword>
<name>A0A1E4T3Z7_9ASCO</name>
<evidence type="ECO:0000256" key="6">
    <source>
        <dbReference type="ARBA" id="ARBA00022884"/>
    </source>
</evidence>
<evidence type="ECO:0000256" key="7">
    <source>
        <dbReference type="PROSITE-ProRule" id="PRU00266"/>
    </source>
</evidence>
<feature type="compositionally biased region" description="Basic and acidic residues" evidence="8">
    <location>
        <begin position="1"/>
        <end position="12"/>
    </location>
</feature>
<dbReference type="PROSITE" id="PS00517">
    <property type="entry name" value="RNASE_3_1"/>
    <property type="match status" value="1"/>
</dbReference>
<dbReference type="InterPro" id="IPR014720">
    <property type="entry name" value="dsRBD_dom"/>
</dbReference>
<accession>A0A1E4T3Z7</accession>
<feature type="domain" description="RNase III" evidence="10">
    <location>
        <begin position="206"/>
        <end position="329"/>
    </location>
</feature>
<keyword evidence="12" id="KW-1185">Reference proteome</keyword>
<sequence>MRVSKIIEDTESHKKRKRKSSEFSKDNEDSQSAKGSSEKKKRKKEKGNHKQKDKALKQDLDTKSDHEDDVVTNQVDNLSVAQALSIEYAVTQLQQSINKIISESPNMKQMKRFVSKLSKQANVELDDNTRNQKLQLASKLKSLYDSKALPLFDQIINFDESTEVEGLESISLALKKKKKPWLDDNDEEEENSSGEPDQYPPPLPKIKNPSIESQVFVHKSTINNIKHLSKGDILHSHNERLEFLGDSILNTAVTQILYELYPEATEGEMSIMRSQLVSNNTLSELSIAYGFDKRLQFDFVNDVKFKSGKQKVFSDVLEAYVGGLFTDSNYTNFSEIKSWLQKLITPRLEAIEPVSISSRGFTSKDAKGELYALIGSASRAPKYVSTQYGDGFQQPFKVVCKMDEEVIGEGEGNSFKVAGVKAAMDALSKKDIIAKYSLMRMNTSRDVSVVSQKISTKLIEQGAAESQSNGDVSKESPHIEKMSPLPLNVPPMKPDPLSKGKLYAFLSRRRCLPVYKVEEVERSLFKGTLIINDVAVCFCVDASKKMATQRCATFMLQHPSLLKRCYVL</sequence>
<dbReference type="STRING" id="983967.A0A1E4T3Z7"/>
<evidence type="ECO:0000256" key="8">
    <source>
        <dbReference type="SAM" id="MobiDB-lite"/>
    </source>
</evidence>
<evidence type="ECO:0000256" key="2">
    <source>
        <dbReference type="ARBA" id="ARBA00012177"/>
    </source>
</evidence>
<dbReference type="EMBL" id="KV453850">
    <property type="protein sequence ID" value="ODV86388.1"/>
    <property type="molecule type" value="Genomic_DNA"/>
</dbReference>
<dbReference type="Pfam" id="PF18497">
    <property type="entry name" value="RNase_3_N"/>
    <property type="match status" value="1"/>
</dbReference>
<keyword evidence="4" id="KW-0255">Endonuclease</keyword>
<dbReference type="FunFam" id="1.10.1520.10:FF:000001">
    <property type="entry name" value="Ribonuclease 3"/>
    <property type="match status" value="1"/>
</dbReference>
<dbReference type="GO" id="GO:0034963">
    <property type="term" value="P:box C/D sno(s)RNA processing"/>
    <property type="evidence" value="ECO:0007669"/>
    <property type="project" value="UniProtKB-ARBA"/>
</dbReference>
<dbReference type="SUPFAM" id="SSF54768">
    <property type="entry name" value="dsRNA-binding domain-like"/>
    <property type="match status" value="2"/>
</dbReference>
<feature type="domain" description="DRBM" evidence="9">
    <location>
        <begin position="365"/>
        <end position="432"/>
    </location>
</feature>
<dbReference type="AlphaFoldDB" id="A0A1E4T3Z7"/>
<dbReference type="GO" id="GO:0004525">
    <property type="term" value="F:ribonuclease III activity"/>
    <property type="evidence" value="ECO:0007669"/>
    <property type="project" value="UniProtKB-EC"/>
</dbReference>
<dbReference type="PROSITE" id="PS50137">
    <property type="entry name" value="DS_RBD"/>
    <property type="match status" value="1"/>
</dbReference>
<dbReference type="Pfam" id="PF00035">
    <property type="entry name" value="dsrm"/>
    <property type="match status" value="1"/>
</dbReference>
<dbReference type="InterPro" id="IPR036389">
    <property type="entry name" value="RNase_III_sf"/>
</dbReference>
<dbReference type="GO" id="GO:0030847">
    <property type="term" value="P:termination of RNA polymerase II transcription, exosome-dependent"/>
    <property type="evidence" value="ECO:0007669"/>
    <property type="project" value="UniProtKB-ARBA"/>
</dbReference>
<keyword evidence="3" id="KW-0540">Nuclease</keyword>
<dbReference type="GO" id="GO:0003723">
    <property type="term" value="F:RNA binding"/>
    <property type="evidence" value="ECO:0007669"/>
    <property type="project" value="UniProtKB-UniRule"/>
</dbReference>
<feature type="compositionally biased region" description="Basic and acidic residues" evidence="8">
    <location>
        <begin position="48"/>
        <end position="66"/>
    </location>
</feature>
<keyword evidence="6 7" id="KW-0694">RNA-binding</keyword>
<dbReference type="GO" id="GO:0006364">
    <property type="term" value="P:rRNA processing"/>
    <property type="evidence" value="ECO:0007669"/>
    <property type="project" value="TreeGrafter"/>
</dbReference>
<dbReference type="Gene3D" id="1.10.1520.10">
    <property type="entry name" value="Ribonuclease III domain"/>
    <property type="match status" value="1"/>
</dbReference>
<dbReference type="Proteomes" id="UP000094801">
    <property type="component" value="Unassembled WGS sequence"/>
</dbReference>
<feature type="region of interest" description="Disordered" evidence="8">
    <location>
        <begin position="180"/>
        <end position="205"/>
    </location>
</feature>
<dbReference type="SUPFAM" id="SSF69065">
    <property type="entry name" value="RNase III domain-like"/>
    <property type="match status" value="1"/>
</dbReference>
<organism evidence="11 12">
    <name type="scientific">[Candida] arabinofermentans NRRL YB-2248</name>
    <dbReference type="NCBI Taxonomy" id="983967"/>
    <lineage>
        <taxon>Eukaryota</taxon>
        <taxon>Fungi</taxon>
        <taxon>Dikarya</taxon>
        <taxon>Ascomycota</taxon>
        <taxon>Saccharomycotina</taxon>
        <taxon>Pichiomycetes</taxon>
        <taxon>Pichiales</taxon>
        <taxon>Pichiaceae</taxon>
        <taxon>Ogataea</taxon>
        <taxon>Ogataea/Candida clade</taxon>
    </lineage>
</organism>
<comment type="catalytic activity">
    <reaction evidence="1">
        <text>Endonucleolytic cleavage to 5'-phosphomonoester.</text>
        <dbReference type="EC" id="3.1.26.3"/>
    </reaction>
</comment>
<feature type="compositionally biased region" description="Acidic residues" evidence="8">
    <location>
        <begin position="183"/>
        <end position="192"/>
    </location>
</feature>
<dbReference type="EC" id="3.1.26.3" evidence="2"/>
<evidence type="ECO:0000313" key="11">
    <source>
        <dbReference type="EMBL" id="ODV86388.1"/>
    </source>
</evidence>
<evidence type="ECO:0000256" key="3">
    <source>
        <dbReference type="ARBA" id="ARBA00022722"/>
    </source>
</evidence>
<dbReference type="Pfam" id="PF00636">
    <property type="entry name" value="Ribonuclease_3"/>
    <property type="match status" value="1"/>
</dbReference>
<proteinExistence type="predicted"/>
<dbReference type="InterPro" id="IPR040540">
    <property type="entry name" value="RNase_3_N"/>
</dbReference>
<dbReference type="OrthoDB" id="2392202at2759"/>
<evidence type="ECO:0000259" key="10">
    <source>
        <dbReference type="PROSITE" id="PS50142"/>
    </source>
</evidence>
<dbReference type="Gene3D" id="3.30.160.20">
    <property type="match status" value="1"/>
</dbReference>
<dbReference type="PROSITE" id="PS50142">
    <property type="entry name" value="RNASE_3_2"/>
    <property type="match status" value="1"/>
</dbReference>
<dbReference type="PANTHER" id="PTHR11207:SF0">
    <property type="entry name" value="RIBONUCLEASE 3"/>
    <property type="match status" value="1"/>
</dbReference>
<evidence type="ECO:0000256" key="4">
    <source>
        <dbReference type="ARBA" id="ARBA00022759"/>
    </source>
</evidence>
<dbReference type="PANTHER" id="PTHR11207">
    <property type="entry name" value="RIBONUCLEASE III"/>
    <property type="match status" value="1"/>
</dbReference>
<evidence type="ECO:0000256" key="5">
    <source>
        <dbReference type="ARBA" id="ARBA00022801"/>
    </source>
</evidence>
<protein>
    <recommendedName>
        <fullName evidence="2">ribonuclease III</fullName>
        <ecNumber evidence="2">3.1.26.3</ecNumber>
    </recommendedName>
</protein>
<evidence type="ECO:0000259" key="9">
    <source>
        <dbReference type="PROSITE" id="PS50137"/>
    </source>
</evidence>
<dbReference type="GO" id="GO:0034475">
    <property type="term" value="P:U4 snRNA 3'-end processing"/>
    <property type="evidence" value="ECO:0007669"/>
    <property type="project" value="UniProtKB-ARBA"/>
</dbReference>
<dbReference type="SMART" id="SM00535">
    <property type="entry name" value="RIBOc"/>
    <property type="match status" value="1"/>
</dbReference>
<reference evidence="12" key="1">
    <citation type="submission" date="2016-04" db="EMBL/GenBank/DDBJ databases">
        <title>Comparative genomics of biotechnologically important yeasts.</title>
        <authorList>
            <consortium name="DOE Joint Genome Institute"/>
            <person name="Riley R."/>
            <person name="Haridas S."/>
            <person name="Wolfe K.H."/>
            <person name="Lopes M.R."/>
            <person name="Hittinger C.T."/>
            <person name="Goker M."/>
            <person name="Salamov A."/>
            <person name="Wisecaver J."/>
            <person name="Long T.M."/>
            <person name="Aerts A.L."/>
            <person name="Barry K."/>
            <person name="Choi C."/>
            <person name="Clum A."/>
            <person name="Coughlan A.Y."/>
            <person name="Deshpande S."/>
            <person name="Douglass A.P."/>
            <person name="Hanson S.J."/>
            <person name="Klenk H.-P."/>
            <person name="Labutti K."/>
            <person name="Lapidus A."/>
            <person name="Lindquist E."/>
            <person name="Lipzen A."/>
            <person name="Meier-Kolthoff J.P."/>
            <person name="Ohm R.A."/>
            <person name="Otillar R.P."/>
            <person name="Pangilinan J."/>
            <person name="Peng Y."/>
            <person name="Rokas A."/>
            <person name="Rosa C.A."/>
            <person name="Scheuner C."/>
            <person name="Sibirny A.A."/>
            <person name="Slot J.C."/>
            <person name="Stielow J.B."/>
            <person name="Sun H."/>
            <person name="Kurtzman C.P."/>
            <person name="Blackwell M."/>
            <person name="Grigoriev I.V."/>
            <person name="Jeffries T.W."/>
        </authorList>
    </citation>
    <scope>NUCLEOTIDE SEQUENCE [LARGE SCALE GENOMIC DNA]</scope>
    <source>
        <strain evidence="12">NRRL YB-2248</strain>
    </source>
</reference>
<evidence type="ECO:0000313" key="12">
    <source>
        <dbReference type="Proteomes" id="UP000094801"/>
    </source>
</evidence>
<dbReference type="SMART" id="SM00358">
    <property type="entry name" value="DSRM"/>
    <property type="match status" value="2"/>
</dbReference>
<dbReference type="InterPro" id="IPR000999">
    <property type="entry name" value="RNase_III_dom"/>
</dbReference>
<feature type="region of interest" description="Disordered" evidence="8">
    <location>
        <begin position="1"/>
        <end position="68"/>
    </location>
</feature>
<evidence type="ECO:0000256" key="1">
    <source>
        <dbReference type="ARBA" id="ARBA00000109"/>
    </source>
</evidence>